<protein>
    <recommendedName>
        <fullName evidence="3">Serine-threonine/tyrosine-protein kinase catalytic domain-containing protein</fullName>
    </recommendedName>
</protein>
<sequence>MITAFGNVRNLYHVTPGGIIRRQCREGRSVSSTDALEGRSTGTIGSIDSSTASMKSAELLLIANASASSGFENRHRSATQGAAEGLSYLREGTCQPMNMYAAIAVKQNTWTHHIISKVEGTFRCVIPIPPAFFVHGVVNEIKTDVYAFGIVLLELITGM</sequence>
<dbReference type="PANTHER" id="PTHR47987">
    <property type="entry name" value="OS08G0249100 PROTEIN"/>
    <property type="match status" value="1"/>
</dbReference>
<evidence type="ECO:0000313" key="1">
    <source>
        <dbReference type="EMBL" id="KAK9025453.1"/>
    </source>
</evidence>
<dbReference type="EMBL" id="JBBPBN010000013">
    <property type="protein sequence ID" value="KAK9025453.1"/>
    <property type="molecule type" value="Genomic_DNA"/>
</dbReference>
<gene>
    <name evidence="1" type="ORF">V6N11_038320</name>
</gene>
<dbReference type="Proteomes" id="UP001396334">
    <property type="component" value="Unassembled WGS sequence"/>
</dbReference>
<evidence type="ECO:0000313" key="2">
    <source>
        <dbReference type="Proteomes" id="UP001396334"/>
    </source>
</evidence>
<proteinExistence type="predicted"/>
<reference evidence="1 2" key="1">
    <citation type="journal article" date="2024" name="G3 (Bethesda)">
        <title>Genome assembly of Hibiscus sabdariffa L. provides insights into metabolisms of medicinal natural products.</title>
        <authorList>
            <person name="Kim T."/>
        </authorList>
    </citation>
    <scope>NUCLEOTIDE SEQUENCE [LARGE SCALE GENOMIC DNA]</scope>
    <source>
        <strain evidence="1">TK-2024</strain>
        <tissue evidence="1">Old leaves</tissue>
    </source>
</reference>
<comment type="caution">
    <text evidence="1">The sequence shown here is derived from an EMBL/GenBank/DDBJ whole genome shotgun (WGS) entry which is preliminary data.</text>
</comment>
<keyword evidence="2" id="KW-1185">Reference proteome</keyword>
<organism evidence="1 2">
    <name type="scientific">Hibiscus sabdariffa</name>
    <name type="common">roselle</name>
    <dbReference type="NCBI Taxonomy" id="183260"/>
    <lineage>
        <taxon>Eukaryota</taxon>
        <taxon>Viridiplantae</taxon>
        <taxon>Streptophyta</taxon>
        <taxon>Embryophyta</taxon>
        <taxon>Tracheophyta</taxon>
        <taxon>Spermatophyta</taxon>
        <taxon>Magnoliopsida</taxon>
        <taxon>eudicotyledons</taxon>
        <taxon>Gunneridae</taxon>
        <taxon>Pentapetalae</taxon>
        <taxon>rosids</taxon>
        <taxon>malvids</taxon>
        <taxon>Malvales</taxon>
        <taxon>Malvaceae</taxon>
        <taxon>Malvoideae</taxon>
        <taxon>Hibiscus</taxon>
    </lineage>
</organism>
<dbReference type="PANTHER" id="PTHR47987:SF13">
    <property type="entry name" value="RECEPTOR-LIKE CYTOSOLIC SERINE_THREONINE-PROTEIN KINASE RBK2"/>
    <property type="match status" value="1"/>
</dbReference>
<accession>A0ABR2SJQ3</accession>
<dbReference type="InterPro" id="IPR046958">
    <property type="entry name" value="RBK1/2/STUNTED"/>
</dbReference>
<name>A0ABR2SJQ3_9ROSI</name>
<evidence type="ECO:0008006" key="3">
    <source>
        <dbReference type="Google" id="ProtNLM"/>
    </source>
</evidence>